<dbReference type="GO" id="GO:0000156">
    <property type="term" value="F:phosphorelay response regulator activity"/>
    <property type="evidence" value="ECO:0007669"/>
    <property type="project" value="TreeGrafter"/>
</dbReference>
<dbReference type="Pfam" id="PF00072">
    <property type="entry name" value="Response_reg"/>
    <property type="match status" value="1"/>
</dbReference>
<dbReference type="PROSITE" id="PS50110">
    <property type="entry name" value="RESPONSE_REGULATORY"/>
    <property type="match status" value="1"/>
</dbReference>
<dbReference type="AlphaFoldDB" id="X1T9W9"/>
<organism evidence="3">
    <name type="scientific">marine sediment metagenome</name>
    <dbReference type="NCBI Taxonomy" id="412755"/>
    <lineage>
        <taxon>unclassified sequences</taxon>
        <taxon>metagenomes</taxon>
        <taxon>ecological metagenomes</taxon>
    </lineage>
</organism>
<dbReference type="InterPro" id="IPR001789">
    <property type="entry name" value="Sig_transdc_resp-reg_receiver"/>
</dbReference>
<dbReference type="SUPFAM" id="SSF52172">
    <property type="entry name" value="CheY-like"/>
    <property type="match status" value="1"/>
</dbReference>
<comment type="caution">
    <text evidence="3">The sequence shown here is derived from an EMBL/GenBank/DDBJ whole genome shotgun (WGS) entry which is preliminary data.</text>
</comment>
<keyword evidence="1" id="KW-0238">DNA-binding</keyword>
<proteinExistence type="predicted"/>
<dbReference type="GO" id="GO:0032993">
    <property type="term" value="C:protein-DNA complex"/>
    <property type="evidence" value="ECO:0007669"/>
    <property type="project" value="TreeGrafter"/>
</dbReference>
<dbReference type="GO" id="GO:0000976">
    <property type="term" value="F:transcription cis-regulatory region binding"/>
    <property type="evidence" value="ECO:0007669"/>
    <property type="project" value="TreeGrafter"/>
</dbReference>
<dbReference type="GO" id="GO:0005829">
    <property type="term" value="C:cytosol"/>
    <property type="evidence" value="ECO:0007669"/>
    <property type="project" value="TreeGrafter"/>
</dbReference>
<feature type="non-terminal residue" evidence="3">
    <location>
        <position position="1"/>
    </location>
</feature>
<protein>
    <recommendedName>
        <fullName evidence="2">Response regulatory domain-containing protein</fullName>
    </recommendedName>
</protein>
<dbReference type="SMART" id="SM00448">
    <property type="entry name" value="REC"/>
    <property type="match status" value="1"/>
</dbReference>
<gene>
    <name evidence="3" type="ORF">S12H4_28201</name>
</gene>
<dbReference type="PANTHER" id="PTHR48111">
    <property type="entry name" value="REGULATOR OF RPOS"/>
    <property type="match status" value="1"/>
</dbReference>
<dbReference type="EMBL" id="BARW01016161">
    <property type="protein sequence ID" value="GAJ02128.1"/>
    <property type="molecule type" value="Genomic_DNA"/>
</dbReference>
<feature type="domain" description="Response regulatory" evidence="2">
    <location>
        <begin position="7"/>
        <end position="121"/>
    </location>
</feature>
<dbReference type="Gene3D" id="3.40.50.2300">
    <property type="match status" value="1"/>
</dbReference>
<dbReference type="InterPro" id="IPR039420">
    <property type="entry name" value="WalR-like"/>
</dbReference>
<evidence type="ECO:0000259" key="2">
    <source>
        <dbReference type="PROSITE" id="PS50110"/>
    </source>
</evidence>
<sequence>IVNKKPKLLIVDDEQVICDLLYDDLSERGYQCTAVLSGKDALIKLAIEDFDAVLLDIRLPGMSGMEVLREIWLNHGKTATIMITAVNDVDTAVEAIKLGASDYIVKPFELDKVATSVRTALKAKSATGKVSSDMDVLARGVERKVESITHYSWIVTERTIGIAQQLGIAEEEIQRWAETRAELDSEKERTIKSLLDKLRRSSLAQSMKDVTELYQHTPKSDEPQN</sequence>
<dbReference type="InterPro" id="IPR011006">
    <property type="entry name" value="CheY-like_superfamily"/>
</dbReference>
<evidence type="ECO:0000256" key="1">
    <source>
        <dbReference type="ARBA" id="ARBA00023125"/>
    </source>
</evidence>
<accession>X1T9W9</accession>
<evidence type="ECO:0000313" key="3">
    <source>
        <dbReference type="EMBL" id="GAJ02128.1"/>
    </source>
</evidence>
<dbReference type="PANTHER" id="PTHR48111:SF50">
    <property type="entry name" value="KDP OPERON TRANSCRIPTIONAL REGULATORY PROTEIN KDPE"/>
    <property type="match status" value="1"/>
</dbReference>
<name>X1T9W9_9ZZZZ</name>
<dbReference type="GO" id="GO:0006355">
    <property type="term" value="P:regulation of DNA-templated transcription"/>
    <property type="evidence" value="ECO:0007669"/>
    <property type="project" value="TreeGrafter"/>
</dbReference>
<reference evidence="3" key="1">
    <citation type="journal article" date="2014" name="Front. Microbiol.">
        <title>High frequency of phylogenetically diverse reductive dehalogenase-homologous genes in deep subseafloor sedimentary metagenomes.</title>
        <authorList>
            <person name="Kawai M."/>
            <person name="Futagami T."/>
            <person name="Toyoda A."/>
            <person name="Takaki Y."/>
            <person name="Nishi S."/>
            <person name="Hori S."/>
            <person name="Arai W."/>
            <person name="Tsubouchi T."/>
            <person name="Morono Y."/>
            <person name="Uchiyama I."/>
            <person name="Ito T."/>
            <person name="Fujiyama A."/>
            <person name="Inagaki F."/>
            <person name="Takami H."/>
        </authorList>
    </citation>
    <scope>NUCLEOTIDE SEQUENCE</scope>
    <source>
        <strain evidence="3">Expedition CK06-06</strain>
    </source>
</reference>